<evidence type="ECO:0000256" key="4">
    <source>
        <dbReference type="ARBA" id="ARBA00022723"/>
    </source>
</evidence>
<dbReference type="SUPFAM" id="SSF57667">
    <property type="entry name" value="beta-beta-alpha zinc fingers"/>
    <property type="match status" value="1"/>
</dbReference>
<feature type="domain" description="Matrin-type" evidence="9">
    <location>
        <begin position="431"/>
        <end position="462"/>
    </location>
</feature>
<keyword evidence="11" id="KW-1185">Reference proteome</keyword>
<dbReference type="AlphaFoldDB" id="A0A1Y2DHT9"/>
<dbReference type="FunCoup" id="A0A1Y2DHT9">
    <property type="interactions" value="1034"/>
</dbReference>
<comment type="subcellular location">
    <subcellularLocation>
        <location evidence="1">Nucleus</location>
    </subcellularLocation>
</comment>
<comment type="caution">
    <text evidence="10">The sequence shown here is derived from an EMBL/GenBank/DDBJ whole genome shotgun (WGS) entry which is preliminary data.</text>
</comment>
<dbReference type="STRING" id="106004.A0A1Y2DHT9"/>
<evidence type="ECO:0000256" key="3">
    <source>
        <dbReference type="ARBA" id="ARBA00022553"/>
    </source>
</evidence>
<evidence type="ECO:0000256" key="7">
    <source>
        <dbReference type="ARBA" id="ARBA00023242"/>
    </source>
</evidence>
<dbReference type="InterPro" id="IPR021966">
    <property type="entry name" value="SF3a60_bindingd"/>
</dbReference>
<evidence type="ECO:0000256" key="8">
    <source>
        <dbReference type="SAM" id="MobiDB-lite"/>
    </source>
</evidence>
<dbReference type="PROSITE" id="PS50171">
    <property type="entry name" value="ZF_MATRIN"/>
    <property type="match status" value="1"/>
</dbReference>
<reference evidence="10 11" key="1">
    <citation type="submission" date="2016-07" db="EMBL/GenBank/DDBJ databases">
        <title>Pervasive Adenine N6-methylation of Active Genes in Fungi.</title>
        <authorList>
            <consortium name="DOE Joint Genome Institute"/>
            <person name="Mondo S.J."/>
            <person name="Dannebaum R.O."/>
            <person name="Kuo R.C."/>
            <person name="Labutti K."/>
            <person name="Haridas S."/>
            <person name="Kuo A."/>
            <person name="Salamov A."/>
            <person name="Ahrendt S.R."/>
            <person name="Lipzen A."/>
            <person name="Sullivan W."/>
            <person name="Andreopoulos W.B."/>
            <person name="Clum A."/>
            <person name="Lindquist E."/>
            <person name="Daum C."/>
            <person name="Ramamoorthy G.K."/>
            <person name="Gryganskyi A."/>
            <person name="Culley D."/>
            <person name="Magnuson J.K."/>
            <person name="James T.Y."/>
            <person name="O'Malley M.A."/>
            <person name="Stajich J.E."/>
            <person name="Spatafora J.W."/>
            <person name="Visel A."/>
            <person name="Grigoriev I.V."/>
        </authorList>
    </citation>
    <scope>NUCLEOTIDE SEQUENCE [LARGE SCALE GENOMIC DNA]</scope>
    <source>
        <strain evidence="10 11">62-1032</strain>
    </source>
</reference>
<feature type="region of interest" description="Disordered" evidence="8">
    <location>
        <begin position="294"/>
        <end position="316"/>
    </location>
</feature>
<feature type="region of interest" description="Disordered" evidence="8">
    <location>
        <begin position="379"/>
        <end position="400"/>
    </location>
</feature>
<dbReference type="GO" id="GO:0003723">
    <property type="term" value="F:RNA binding"/>
    <property type="evidence" value="ECO:0007669"/>
    <property type="project" value="InterPro"/>
</dbReference>
<dbReference type="PANTHER" id="PTHR12786">
    <property type="entry name" value="SPLICING FACTOR SF3A-RELATED"/>
    <property type="match status" value="1"/>
</dbReference>
<dbReference type="Pfam" id="PF12171">
    <property type="entry name" value="zf-C2H2_jaz"/>
    <property type="match status" value="1"/>
</dbReference>
<dbReference type="OrthoDB" id="2160351at2759"/>
<dbReference type="InterPro" id="IPR024598">
    <property type="entry name" value="SF3a60/Prp9_C"/>
</dbReference>
<evidence type="ECO:0000256" key="2">
    <source>
        <dbReference type="ARBA" id="ARBA00008776"/>
    </source>
</evidence>
<dbReference type="InParanoid" id="A0A1Y2DHT9"/>
<dbReference type="Pfam" id="PF12108">
    <property type="entry name" value="SF3a60_bindingd"/>
    <property type="match status" value="1"/>
</dbReference>
<organism evidence="10 11">
    <name type="scientific">Leucosporidium creatinivorum</name>
    <dbReference type="NCBI Taxonomy" id="106004"/>
    <lineage>
        <taxon>Eukaryota</taxon>
        <taxon>Fungi</taxon>
        <taxon>Dikarya</taxon>
        <taxon>Basidiomycota</taxon>
        <taxon>Pucciniomycotina</taxon>
        <taxon>Microbotryomycetes</taxon>
        <taxon>Leucosporidiales</taxon>
        <taxon>Leucosporidium</taxon>
    </lineage>
</organism>
<protein>
    <recommendedName>
        <fullName evidence="9">Matrin-type domain-containing protein</fullName>
    </recommendedName>
</protein>
<keyword evidence="6" id="KW-0862">Zinc</keyword>
<keyword evidence="7" id="KW-0539">Nucleus</keyword>
<evidence type="ECO:0000259" key="9">
    <source>
        <dbReference type="PROSITE" id="PS50171"/>
    </source>
</evidence>
<dbReference type="GO" id="GO:0000398">
    <property type="term" value="P:mRNA splicing, via spliceosome"/>
    <property type="evidence" value="ECO:0007669"/>
    <property type="project" value="InterPro"/>
</dbReference>
<dbReference type="InterPro" id="IPR051421">
    <property type="entry name" value="RNA_Proc_DNA_Dmg_Regulator"/>
</dbReference>
<name>A0A1Y2DHT9_9BASI</name>
<sequence length="526" mass="58793">MSSSIIEDCRQQAEDADLYERSLTQLLLSLETPALTHRDKLATSHRASDLLSRIVHRSDALLASISPDNDERTREIDALTGQETGGDLAEFYQRLAKVKEYHRKYPDIAQVRVSGDREVDFAALEQGDDEWLDKKFTGEEGLGRYVDLHELHEMWNNLAPASSSGAATAGGWKRLTYLQYLAAVTQFALSPALKSTPEYSKYLTALLSYLSAFYEKVQPLGDLDEVLKKADQEFAKAWEEGKVEGWAKPSVEGEEKKEGEGIWCAACQKLYSKDTVYQAHLTSKKHVKAAAKLSSADSSTPSTATSAPSSTSLSTLRHQKNRALALKEALITSLLSPHSGPLSSILSDTLSNTERRSALTDKERAVEIEELEAREAAEAAAAAAAAQAKAPQEEQEDEEERIYNPLKLPLGWDGKPIPFWLYKLHGLGVEYKCEICSDFIYMGRKVFERHFQESRHAFGMRALGLPNTKHFHEITRIEDAIALAEKLKQEGKAELAQSELTEELEDEEGNVYNRKTWEDLKRQGLL</sequence>
<dbReference type="InterPro" id="IPR036236">
    <property type="entry name" value="Znf_C2H2_sf"/>
</dbReference>
<evidence type="ECO:0000256" key="6">
    <source>
        <dbReference type="ARBA" id="ARBA00022833"/>
    </source>
</evidence>
<dbReference type="InterPro" id="IPR000690">
    <property type="entry name" value="Matrin/U1-C_Znf_C2H2"/>
</dbReference>
<evidence type="ECO:0000313" key="10">
    <source>
        <dbReference type="EMBL" id="ORY58684.1"/>
    </source>
</evidence>
<dbReference type="PANTHER" id="PTHR12786:SF2">
    <property type="entry name" value="SPLICING FACTOR 3A SUBUNIT 3"/>
    <property type="match status" value="1"/>
</dbReference>
<feature type="compositionally biased region" description="Low complexity" evidence="8">
    <location>
        <begin position="379"/>
        <end position="390"/>
    </location>
</feature>
<keyword evidence="5" id="KW-0863">Zinc-finger</keyword>
<proteinExistence type="inferred from homology"/>
<dbReference type="Pfam" id="PF16837">
    <property type="entry name" value="SF3A3"/>
    <property type="match status" value="1"/>
</dbReference>
<dbReference type="GO" id="GO:0005681">
    <property type="term" value="C:spliceosomal complex"/>
    <property type="evidence" value="ECO:0007669"/>
    <property type="project" value="InterPro"/>
</dbReference>
<dbReference type="EMBL" id="MCGR01000078">
    <property type="protein sequence ID" value="ORY58684.1"/>
    <property type="molecule type" value="Genomic_DNA"/>
</dbReference>
<dbReference type="InterPro" id="IPR031774">
    <property type="entry name" value="SF3A3_dom"/>
</dbReference>
<dbReference type="Pfam" id="PF11931">
    <property type="entry name" value="SF3a60_Prp9_C"/>
    <property type="match status" value="1"/>
</dbReference>
<keyword evidence="4" id="KW-0479">Metal-binding</keyword>
<dbReference type="GO" id="GO:0008270">
    <property type="term" value="F:zinc ion binding"/>
    <property type="evidence" value="ECO:0007669"/>
    <property type="project" value="UniProtKB-KW"/>
</dbReference>
<comment type="similarity">
    <text evidence="2">Belongs to the SF3A3 family.</text>
</comment>
<evidence type="ECO:0000313" key="11">
    <source>
        <dbReference type="Proteomes" id="UP000193467"/>
    </source>
</evidence>
<evidence type="ECO:0000256" key="1">
    <source>
        <dbReference type="ARBA" id="ARBA00004123"/>
    </source>
</evidence>
<accession>A0A1Y2DHT9</accession>
<dbReference type="InterPro" id="IPR022755">
    <property type="entry name" value="Znf_C2H2_jaz"/>
</dbReference>
<evidence type="ECO:0000256" key="5">
    <source>
        <dbReference type="ARBA" id="ARBA00022771"/>
    </source>
</evidence>
<keyword evidence="3" id="KW-0597">Phosphoprotein</keyword>
<dbReference type="Proteomes" id="UP000193467">
    <property type="component" value="Unassembled WGS sequence"/>
</dbReference>
<gene>
    <name evidence="10" type="ORF">BCR35DRAFT_309431</name>
</gene>